<feature type="domain" description="Signal transduction histidine kinase internal region" evidence="2">
    <location>
        <begin position="153"/>
        <end position="232"/>
    </location>
</feature>
<dbReference type="Proteomes" id="UP001172083">
    <property type="component" value="Unassembled WGS sequence"/>
</dbReference>
<feature type="transmembrane region" description="Helical" evidence="1">
    <location>
        <begin position="7"/>
        <end position="26"/>
    </location>
</feature>
<name>A0ABT8LFY4_9BACT</name>
<dbReference type="PANTHER" id="PTHR34220:SF7">
    <property type="entry name" value="SENSOR HISTIDINE KINASE YPDA"/>
    <property type="match status" value="1"/>
</dbReference>
<reference evidence="3" key="1">
    <citation type="submission" date="2023-06" db="EMBL/GenBank/DDBJ databases">
        <title>Genomic of Agaribacillus aureum.</title>
        <authorList>
            <person name="Wang G."/>
        </authorList>
    </citation>
    <scope>NUCLEOTIDE SEQUENCE</scope>
    <source>
        <strain evidence="3">BMA12</strain>
    </source>
</reference>
<evidence type="ECO:0000256" key="1">
    <source>
        <dbReference type="SAM" id="Phobius"/>
    </source>
</evidence>
<keyword evidence="1" id="KW-0812">Transmembrane</keyword>
<evidence type="ECO:0000259" key="2">
    <source>
        <dbReference type="Pfam" id="PF06580"/>
    </source>
</evidence>
<keyword evidence="1" id="KW-0472">Membrane</keyword>
<comment type="caution">
    <text evidence="3">The sequence shown here is derived from an EMBL/GenBank/DDBJ whole genome shotgun (WGS) entry which is preliminary data.</text>
</comment>
<keyword evidence="4" id="KW-1185">Reference proteome</keyword>
<protein>
    <submittedName>
        <fullName evidence="3">Histidine kinase</fullName>
    </submittedName>
</protein>
<dbReference type="EMBL" id="JAUJEB010000010">
    <property type="protein sequence ID" value="MDN5216703.1"/>
    <property type="molecule type" value="Genomic_DNA"/>
</dbReference>
<gene>
    <name evidence="3" type="ORF">QQ020_31830</name>
</gene>
<feature type="transmembrane region" description="Helical" evidence="1">
    <location>
        <begin position="112"/>
        <end position="133"/>
    </location>
</feature>
<organism evidence="3 4">
    <name type="scientific">Agaribacillus aureus</name>
    <dbReference type="NCBI Taxonomy" id="3051825"/>
    <lineage>
        <taxon>Bacteria</taxon>
        <taxon>Pseudomonadati</taxon>
        <taxon>Bacteroidota</taxon>
        <taxon>Cytophagia</taxon>
        <taxon>Cytophagales</taxon>
        <taxon>Splendidivirgaceae</taxon>
        <taxon>Agaribacillus</taxon>
    </lineage>
</organism>
<dbReference type="InterPro" id="IPR010559">
    <property type="entry name" value="Sig_transdc_His_kin_internal"/>
</dbReference>
<evidence type="ECO:0000313" key="3">
    <source>
        <dbReference type="EMBL" id="MDN5216703.1"/>
    </source>
</evidence>
<dbReference type="GO" id="GO:0016301">
    <property type="term" value="F:kinase activity"/>
    <property type="evidence" value="ECO:0007669"/>
    <property type="project" value="UniProtKB-KW"/>
</dbReference>
<proteinExistence type="predicted"/>
<dbReference type="Pfam" id="PF06580">
    <property type="entry name" value="His_kinase"/>
    <property type="match status" value="1"/>
</dbReference>
<keyword evidence="1" id="KW-1133">Transmembrane helix</keyword>
<feature type="transmembrane region" description="Helical" evidence="1">
    <location>
        <begin position="38"/>
        <end position="59"/>
    </location>
</feature>
<sequence>MFKIKEIYVRWLGIPVLAILITIFVKHDDHDLTFLQKALISTVFAAYYWNVAFFIFIYFRKKFPEIRQTPKRLMITILSLSTFLIFGGVPVRLILGLATISDFANFDTYFRFVGVNFAAAFLVGSVYEAVYFFENWQSTIRINEALKTQQIRMQFEVLQNQMSPHFLFNSLNTLTALIAENHEVAIEFTQKLSDVYRYILQNKDKELVPLDEELEFVKDYMFLLQMRYPDNLHANISVASQYRRLYIAPLTIQMLVENAIKHNVISRAHPLNIDIYVENGQSVVVKNNLMLKNSVKKSTKTGLVNIRKRYEYLGKREIDVITTTRNFMVAIPLIKLMKEEDFSDAKAHESINY</sequence>
<dbReference type="InterPro" id="IPR050640">
    <property type="entry name" value="Bact_2-comp_sensor_kinase"/>
</dbReference>
<evidence type="ECO:0000313" key="4">
    <source>
        <dbReference type="Proteomes" id="UP001172083"/>
    </source>
</evidence>
<accession>A0ABT8LFY4</accession>
<keyword evidence="3" id="KW-0808">Transferase</keyword>
<keyword evidence="3" id="KW-0418">Kinase</keyword>
<dbReference type="RefSeq" id="WP_346762041.1">
    <property type="nucleotide sequence ID" value="NZ_JAUJEB010000010.1"/>
</dbReference>
<feature type="transmembrane region" description="Helical" evidence="1">
    <location>
        <begin position="80"/>
        <end position="100"/>
    </location>
</feature>
<dbReference type="PANTHER" id="PTHR34220">
    <property type="entry name" value="SENSOR HISTIDINE KINASE YPDA"/>
    <property type="match status" value="1"/>
</dbReference>